<evidence type="ECO:0000313" key="2">
    <source>
        <dbReference type="EMBL" id="KAF2652978.1"/>
    </source>
</evidence>
<gene>
    <name evidence="2" type="ORF">K491DRAFT_718449</name>
</gene>
<feature type="compositionally biased region" description="Basic and acidic residues" evidence="1">
    <location>
        <begin position="277"/>
        <end position="293"/>
    </location>
</feature>
<feature type="region of interest" description="Disordered" evidence="1">
    <location>
        <begin position="277"/>
        <end position="296"/>
    </location>
</feature>
<sequence length="324" mass="37050">MSYAPGTEDGPSRVNGNRTLSDGLQDLVQQVDNLQVSATTNTTDVVAASPNSPAPTHQPLVDIRGFSQADRNRLCTGRFVQIKEKEHVTGRIPVSLLLAISPWFQTVYSADPNVSVLYITDSFFLGPLETVIKWLMANSKSKDFVSIPIRKTLRDNLLTMRATRQLGIDDVYTEHIRSKYWGYVTRKIPTFEDITLIEVHALNREDPLYKAMATTLARLRYKDELAEPAQLEDYLAQHSKLAAFMEDIDKEYEAKRQEMKAIKVQREKVWRERQARRAEQAHRAQQRERRAEESYQSAINRLDAAAEGSRVLSEEEIRAIMRRG</sequence>
<name>A0A6A6T2C7_9PLEO</name>
<reference evidence="2" key="1">
    <citation type="journal article" date="2020" name="Stud. Mycol.">
        <title>101 Dothideomycetes genomes: a test case for predicting lifestyles and emergence of pathogens.</title>
        <authorList>
            <person name="Haridas S."/>
            <person name="Albert R."/>
            <person name="Binder M."/>
            <person name="Bloem J."/>
            <person name="Labutti K."/>
            <person name="Salamov A."/>
            <person name="Andreopoulos B."/>
            <person name="Baker S."/>
            <person name="Barry K."/>
            <person name="Bills G."/>
            <person name="Bluhm B."/>
            <person name="Cannon C."/>
            <person name="Castanera R."/>
            <person name="Culley D."/>
            <person name="Daum C."/>
            <person name="Ezra D."/>
            <person name="Gonzalez J."/>
            <person name="Henrissat B."/>
            <person name="Kuo A."/>
            <person name="Liang C."/>
            <person name="Lipzen A."/>
            <person name="Lutzoni F."/>
            <person name="Magnuson J."/>
            <person name="Mondo S."/>
            <person name="Nolan M."/>
            <person name="Ohm R."/>
            <person name="Pangilinan J."/>
            <person name="Park H.-J."/>
            <person name="Ramirez L."/>
            <person name="Alfaro M."/>
            <person name="Sun H."/>
            <person name="Tritt A."/>
            <person name="Yoshinaga Y."/>
            <person name="Zwiers L.-H."/>
            <person name="Turgeon B."/>
            <person name="Goodwin S."/>
            <person name="Spatafora J."/>
            <person name="Crous P."/>
            <person name="Grigoriev I."/>
        </authorList>
    </citation>
    <scope>NUCLEOTIDE SEQUENCE</scope>
    <source>
        <strain evidence="2">CBS 122681</strain>
    </source>
</reference>
<dbReference type="AlphaFoldDB" id="A0A6A6T2C7"/>
<organism evidence="2 3">
    <name type="scientific">Lophiostoma macrostomum CBS 122681</name>
    <dbReference type="NCBI Taxonomy" id="1314788"/>
    <lineage>
        <taxon>Eukaryota</taxon>
        <taxon>Fungi</taxon>
        <taxon>Dikarya</taxon>
        <taxon>Ascomycota</taxon>
        <taxon>Pezizomycotina</taxon>
        <taxon>Dothideomycetes</taxon>
        <taxon>Pleosporomycetidae</taxon>
        <taxon>Pleosporales</taxon>
        <taxon>Lophiostomataceae</taxon>
        <taxon>Lophiostoma</taxon>
    </lineage>
</organism>
<evidence type="ECO:0000313" key="3">
    <source>
        <dbReference type="Proteomes" id="UP000799324"/>
    </source>
</evidence>
<evidence type="ECO:0000256" key="1">
    <source>
        <dbReference type="SAM" id="MobiDB-lite"/>
    </source>
</evidence>
<dbReference type="OrthoDB" id="3801338at2759"/>
<dbReference type="EMBL" id="MU004390">
    <property type="protein sequence ID" value="KAF2652978.1"/>
    <property type="molecule type" value="Genomic_DNA"/>
</dbReference>
<protein>
    <submittedName>
        <fullName evidence="2">Uncharacterized protein</fullName>
    </submittedName>
</protein>
<keyword evidence="3" id="KW-1185">Reference proteome</keyword>
<dbReference type="Proteomes" id="UP000799324">
    <property type="component" value="Unassembled WGS sequence"/>
</dbReference>
<feature type="region of interest" description="Disordered" evidence="1">
    <location>
        <begin position="1"/>
        <end position="20"/>
    </location>
</feature>
<proteinExistence type="predicted"/>
<accession>A0A6A6T2C7</accession>